<keyword evidence="2" id="KW-1185">Reference proteome</keyword>
<evidence type="ECO:0000313" key="1">
    <source>
        <dbReference type="EMBL" id="KAA8572027.1"/>
    </source>
</evidence>
<proteinExistence type="predicted"/>
<dbReference type="AlphaFoldDB" id="A0A5M9JTL0"/>
<sequence>MGWRTKWFGWMNGWMDLCMALWKIPFSHRDVRISMDDDVRDGTREEDWIDRLMPLFIFEYFVGMGMVTNVEVRCLINDK</sequence>
<comment type="caution">
    <text evidence="1">The sequence shown here is derived from an EMBL/GenBank/DDBJ whole genome shotgun (WGS) entry which is preliminary data.</text>
</comment>
<organism evidence="1 2">
    <name type="scientific">Monilinia fructicola</name>
    <name type="common">Brown rot fungus</name>
    <name type="synonym">Ciboria fructicola</name>
    <dbReference type="NCBI Taxonomy" id="38448"/>
    <lineage>
        <taxon>Eukaryota</taxon>
        <taxon>Fungi</taxon>
        <taxon>Dikarya</taxon>
        <taxon>Ascomycota</taxon>
        <taxon>Pezizomycotina</taxon>
        <taxon>Leotiomycetes</taxon>
        <taxon>Helotiales</taxon>
        <taxon>Sclerotiniaceae</taxon>
        <taxon>Monilinia</taxon>
    </lineage>
</organism>
<name>A0A5M9JTL0_MONFR</name>
<reference evidence="1 2" key="1">
    <citation type="submission" date="2019-06" db="EMBL/GenBank/DDBJ databases">
        <title>Genome Sequence of the Brown Rot Fungal Pathogen Monilinia fructicola.</title>
        <authorList>
            <person name="De Miccolis Angelini R.M."/>
            <person name="Landi L."/>
            <person name="Abate D."/>
            <person name="Pollastro S."/>
            <person name="Romanazzi G."/>
            <person name="Faretra F."/>
        </authorList>
    </citation>
    <scope>NUCLEOTIDE SEQUENCE [LARGE SCALE GENOMIC DNA]</scope>
    <source>
        <strain evidence="1 2">Mfrc123</strain>
    </source>
</reference>
<evidence type="ECO:0000313" key="2">
    <source>
        <dbReference type="Proteomes" id="UP000322873"/>
    </source>
</evidence>
<dbReference type="Proteomes" id="UP000322873">
    <property type="component" value="Unassembled WGS sequence"/>
</dbReference>
<gene>
    <name evidence="1" type="ORF">EYC84_001957</name>
</gene>
<dbReference type="EMBL" id="VICG01000005">
    <property type="protein sequence ID" value="KAA8572027.1"/>
    <property type="molecule type" value="Genomic_DNA"/>
</dbReference>
<protein>
    <submittedName>
        <fullName evidence="1">Uncharacterized protein</fullName>
    </submittedName>
</protein>
<accession>A0A5M9JTL0</accession>